<dbReference type="Pfam" id="PF13424">
    <property type="entry name" value="TPR_12"/>
    <property type="match status" value="1"/>
</dbReference>
<dbReference type="Proteomes" id="UP000827892">
    <property type="component" value="Chromosome X"/>
</dbReference>
<dbReference type="GO" id="GO:0005886">
    <property type="term" value="C:plasma membrane"/>
    <property type="evidence" value="ECO:0007669"/>
    <property type="project" value="UniProtKB-SubCell"/>
</dbReference>
<evidence type="ECO:0000313" key="13">
    <source>
        <dbReference type="Proteomes" id="UP000827892"/>
    </source>
</evidence>
<feature type="compositionally biased region" description="Basic and acidic residues" evidence="11">
    <location>
        <begin position="559"/>
        <end position="569"/>
    </location>
</feature>
<dbReference type="Pfam" id="PF13176">
    <property type="entry name" value="TPR_7"/>
    <property type="match status" value="1"/>
</dbReference>
<dbReference type="PROSITE" id="PS50877">
    <property type="entry name" value="GOLOCO"/>
    <property type="match status" value="4"/>
</dbReference>
<dbReference type="GO" id="GO:0030695">
    <property type="term" value="F:GTPase regulator activity"/>
    <property type="evidence" value="ECO:0007669"/>
    <property type="project" value="InterPro"/>
</dbReference>
<comment type="similarity">
    <text evidence="3">Belongs to the GPSM family.</text>
</comment>
<feature type="repeat" description="TPR" evidence="10">
    <location>
        <begin position="205"/>
        <end position="238"/>
    </location>
</feature>
<gene>
    <name evidence="12" type="ORF">L3Y34_011978</name>
</gene>
<dbReference type="PANTHER" id="PTHR45954">
    <property type="entry name" value="LD33695P"/>
    <property type="match status" value="1"/>
</dbReference>
<dbReference type="AlphaFoldDB" id="A0AAE8ZR83"/>
<keyword evidence="6" id="KW-0597">Phosphoprotein</keyword>
<dbReference type="SMART" id="SM00390">
    <property type="entry name" value="GoLoco"/>
    <property type="match status" value="4"/>
</dbReference>
<dbReference type="EMBL" id="CP090896">
    <property type="protein sequence ID" value="ULT82389.1"/>
    <property type="molecule type" value="Genomic_DNA"/>
</dbReference>
<evidence type="ECO:0000256" key="4">
    <source>
        <dbReference type="ARBA" id="ARBA00022475"/>
    </source>
</evidence>
<keyword evidence="9" id="KW-0472">Membrane</keyword>
<protein>
    <recommendedName>
        <fullName evidence="14">Protein CBR-AGS-3</fullName>
    </recommendedName>
</protein>
<reference evidence="12 13" key="1">
    <citation type="submission" date="2022-05" db="EMBL/GenBank/DDBJ databases">
        <title>Chromosome-level reference genomes for two strains of Caenorhabditis briggsae: an improved platform for comparative genomics.</title>
        <authorList>
            <person name="Stevens L."/>
            <person name="Andersen E.C."/>
        </authorList>
    </citation>
    <scope>NUCLEOTIDE SEQUENCE [LARGE SCALE GENOMIC DNA]</scope>
    <source>
        <strain evidence="12">QX1410_ONT</strain>
        <tissue evidence="12">Whole-organism</tissue>
    </source>
</reference>
<evidence type="ECO:0000256" key="5">
    <source>
        <dbReference type="ARBA" id="ARBA00022490"/>
    </source>
</evidence>
<evidence type="ECO:0000256" key="10">
    <source>
        <dbReference type="PROSITE-ProRule" id="PRU00339"/>
    </source>
</evidence>
<evidence type="ECO:0000256" key="9">
    <source>
        <dbReference type="ARBA" id="ARBA00023136"/>
    </source>
</evidence>
<accession>A0AAE8ZR83</accession>
<keyword evidence="8 10" id="KW-0802">TPR repeat</keyword>
<evidence type="ECO:0008006" key="14">
    <source>
        <dbReference type="Google" id="ProtNLM"/>
    </source>
</evidence>
<evidence type="ECO:0000256" key="7">
    <source>
        <dbReference type="ARBA" id="ARBA00022737"/>
    </source>
</evidence>
<keyword evidence="4" id="KW-1003">Cell membrane</keyword>
<evidence type="ECO:0000256" key="1">
    <source>
        <dbReference type="ARBA" id="ARBA00004236"/>
    </source>
</evidence>
<dbReference type="InterPro" id="IPR003109">
    <property type="entry name" value="GoLoco_motif"/>
</dbReference>
<dbReference type="PROSITE" id="PS50005">
    <property type="entry name" value="TPR"/>
    <property type="match status" value="1"/>
</dbReference>
<dbReference type="InterPro" id="IPR052386">
    <property type="entry name" value="GPSM"/>
</dbReference>
<dbReference type="InterPro" id="IPR011990">
    <property type="entry name" value="TPR-like_helical_dom_sf"/>
</dbReference>
<evidence type="ECO:0000256" key="2">
    <source>
        <dbReference type="ARBA" id="ARBA00004496"/>
    </source>
</evidence>
<evidence type="ECO:0000256" key="3">
    <source>
        <dbReference type="ARBA" id="ARBA00006600"/>
    </source>
</evidence>
<evidence type="ECO:0000256" key="11">
    <source>
        <dbReference type="SAM" id="MobiDB-lite"/>
    </source>
</evidence>
<name>A0AAE8ZR83_CAEBR</name>
<comment type="subcellular location">
    <subcellularLocation>
        <location evidence="1">Cell membrane</location>
    </subcellularLocation>
    <subcellularLocation>
        <location evidence="2">Cytoplasm</location>
    </subcellularLocation>
</comment>
<keyword evidence="7" id="KW-0677">Repeat</keyword>
<dbReference type="Pfam" id="PF02188">
    <property type="entry name" value="GoLoco"/>
    <property type="match status" value="3"/>
</dbReference>
<evidence type="ECO:0000256" key="6">
    <source>
        <dbReference type="ARBA" id="ARBA00022553"/>
    </source>
</evidence>
<keyword evidence="5" id="KW-0963">Cytoplasm</keyword>
<dbReference type="SMART" id="SM00028">
    <property type="entry name" value="TPR"/>
    <property type="match status" value="6"/>
</dbReference>
<dbReference type="SUPFAM" id="SSF48452">
    <property type="entry name" value="TPR-like"/>
    <property type="match status" value="2"/>
</dbReference>
<dbReference type="PANTHER" id="PTHR45954:SF1">
    <property type="entry name" value="LD33695P"/>
    <property type="match status" value="1"/>
</dbReference>
<dbReference type="Gene3D" id="1.25.40.10">
    <property type="entry name" value="Tetratricopeptide repeat domain"/>
    <property type="match status" value="3"/>
</dbReference>
<evidence type="ECO:0000256" key="8">
    <source>
        <dbReference type="ARBA" id="ARBA00022803"/>
    </source>
</evidence>
<proteinExistence type="inferred from homology"/>
<dbReference type="InterPro" id="IPR019734">
    <property type="entry name" value="TPR_rpt"/>
</dbReference>
<organism evidence="12 13">
    <name type="scientific">Caenorhabditis briggsae</name>
    <dbReference type="NCBI Taxonomy" id="6238"/>
    <lineage>
        <taxon>Eukaryota</taxon>
        <taxon>Metazoa</taxon>
        <taxon>Ecdysozoa</taxon>
        <taxon>Nematoda</taxon>
        <taxon>Chromadorea</taxon>
        <taxon>Rhabditida</taxon>
        <taxon>Rhabditina</taxon>
        <taxon>Rhabditomorpha</taxon>
        <taxon>Rhabditoidea</taxon>
        <taxon>Rhabditidae</taxon>
        <taxon>Peloderinae</taxon>
        <taxon>Caenorhabditis</taxon>
    </lineage>
</organism>
<sequence length="599" mass="68644">MTNHAENTPYVFTKKVGKGAMQDRSCYKLTQEGERLFRMQKYEQGIDLLKKALEVGTDDFSLLSAIYCQLGNAHTMLKDYEQALKFHTYDILVERLIGNKPGEAKSCANLGNIFKMKGAYNDALTFTFKQLDFAEELGDKVLKSRAYYNIATIYVERGRCTKLEAAEERNDAKNDEAQSDFENAAKYFKLNLEVAEALDDPLTMGRCYGSLGNTFYCLGDYDQSIEFHKRRLELSQQYGDRASMRRAHANIANCHALKSNMPLAIQHYKLAYNLATEIGNKTEEAQMAYSLANALYIGKEVQKAITYFQRHLKIARSLEDISGQLRSCYSLALSFNNLCERRKALYYLVLAKRNSLQVNDTSAILDIDNLLHEILEAGQENVLIDDIELIIDQSADPAPAEIEHRELRLTFFQKRNINDRPVNTPEDPLAEDRYEKEEFFDMLAKLQSKRMNDQRVDASVLNANIDFRVRQTDTEPDNSSTDGSEVLIDLILNAQERRMDDQRAPFLPGLNPNGQIILRRLNTDQGNEELDDHLVEWLMRVQSQRLDEQRSELPPIKPEGQEELDKKKEEDVTAIVMRMQAGRLEDQRAHLPTIPTSKN</sequence>
<evidence type="ECO:0000313" key="12">
    <source>
        <dbReference type="EMBL" id="ULT82389.1"/>
    </source>
</evidence>
<dbReference type="GO" id="GO:0005737">
    <property type="term" value="C:cytoplasm"/>
    <property type="evidence" value="ECO:0007669"/>
    <property type="project" value="UniProtKB-SubCell"/>
</dbReference>
<feature type="region of interest" description="Disordered" evidence="11">
    <location>
        <begin position="546"/>
        <end position="569"/>
    </location>
</feature>